<dbReference type="RefSeq" id="WP_311719576.1">
    <property type="nucleotide sequence ID" value="NZ_JAVREZ010000023.1"/>
</dbReference>
<keyword evidence="3" id="KW-1185">Reference proteome</keyword>
<sequence>MQKPPELDPDEVLAGRQQAISGNASMEFRAGKKGQALIVAVRCQGGGKLKVEAPSVHVSFPLECVANEVSTTYNQVMVTGVERSGTVSVTAPTAVHWSLTVGRGEPAQEESPDTDADAA</sequence>
<evidence type="ECO:0000256" key="1">
    <source>
        <dbReference type="SAM" id="MobiDB-lite"/>
    </source>
</evidence>
<comment type="caution">
    <text evidence="2">The sequence shown here is derived from an EMBL/GenBank/DDBJ whole genome shotgun (WGS) entry which is preliminary data.</text>
</comment>
<feature type="compositionally biased region" description="Acidic residues" evidence="1">
    <location>
        <begin position="107"/>
        <end position="119"/>
    </location>
</feature>
<reference evidence="3" key="1">
    <citation type="submission" date="2023-07" db="EMBL/GenBank/DDBJ databases">
        <title>30 novel species of actinomycetes from the DSMZ collection.</title>
        <authorList>
            <person name="Nouioui I."/>
        </authorList>
    </citation>
    <scope>NUCLEOTIDE SEQUENCE [LARGE SCALE GENOMIC DNA]</scope>
    <source>
        <strain evidence="3">DSM 41640</strain>
    </source>
</reference>
<evidence type="ECO:0000313" key="2">
    <source>
        <dbReference type="EMBL" id="MDT0486864.1"/>
    </source>
</evidence>
<dbReference type="Proteomes" id="UP001183824">
    <property type="component" value="Unassembled WGS sequence"/>
</dbReference>
<dbReference type="EMBL" id="JAVREZ010000023">
    <property type="protein sequence ID" value="MDT0486864.1"/>
    <property type="molecule type" value="Genomic_DNA"/>
</dbReference>
<feature type="region of interest" description="Disordered" evidence="1">
    <location>
        <begin position="100"/>
        <end position="119"/>
    </location>
</feature>
<organism evidence="2 3">
    <name type="scientific">Streptomyces doebereineriae</name>
    <dbReference type="NCBI Taxonomy" id="3075528"/>
    <lineage>
        <taxon>Bacteria</taxon>
        <taxon>Bacillati</taxon>
        <taxon>Actinomycetota</taxon>
        <taxon>Actinomycetes</taxon>
        <taxon>Kitasatosporales</taxon>
        <taxon>Streptomycetaceae</taxon>
        <taxon>Streptomyces</taxon>
    </lineage>
</organism>
<proteinExistence type="predicted"/>
<name>A0ABU2VNX7_9ACTN</name>
<protein>
    <submittedName>
        <fullName evidence="2">Uncharacterized protein</fullName>
    </submittedName>
</protein>
<gene>
    <name evidence="2" type="ORF">RNB18_43035</name>
</gene>
<accession>A0ABU2VNX7</accession>
<evidence type="ECO:0000313" key="3">
    <source>
        <dbReference type="Proteomes" id="UP001183824"/>
    </source>
</evidence>